<dbReference type="Gene3D" id="3.40.50.300">
    <property type="entry name" value="P-loop containing nucleotide triphosphate hydrolases"/>
    <property type="match status" value="1"/>
</dbReference>
<reference evidence="8" key="1">
    <citation type="submission" date="2020-11" db="EMBL/GenBank/DDBJ databases">
        <authorList>
            <consortium name="DOE Joint Genome Institute"/>
            <person name="Ahrendt S."/>
            <person name="Riley R."/>
            <person name="Andreopoulos W."/>
            <person name="Labutti K."/>
            <person name="Pangilinan J."/>
            <person name="Ruiz-Duenas F.J."/>
            <person name="Barrasa J.M."/>
            <person name="Sanchez-Garcia M."/>
            <person name="Camarero S."/>
            <person name="Miyauchi S."/>
            <person name="Serrano A."/>
            <person name="Linde D."/>
            <person name="Babiker R."/>
            <person name="Drula E."/>
            <person name="Ayuso-Fernandez I."/>
            <person name="Pacheco R."/>
            <person name="Padilla G."/>
            <person name="Ferreira P."/>
            <person name="Barriuso J."/>
            <person name="Kellner H."/>
            <person name="Castanera R."/>
            <person name="Alfaro M."/>
            <person name="Ramirez L."/>
            <person name="Pisabarro A.G."/>
            <person name="Kuo A."/>
            <person name="Tritt A."/>
            <person name="Lipzen A."/>
            <person name="He G."/>
            <person name="Yan M."/>
            <person name="Ng V."/>
            <person name="Cullen D."/>
            <person name="Martin F."/>
            <person name="Rosso M.-N."/>
            <person name="Henrissat B."/>
            <person name="Hibbett D."/>
            <person name="Martinez A.T."/>
            <person name="Grigoriev I.V."/>
        </authorList>
    </citation>
    <scope>NUCLEOTIDE SEQUENCE</scope>
    <source>
        <strain evidence="8">CBS 506.95</strain>
    </source>
</reference>
<evidence type="ECO:0000256" key="3">
    <source>
        <dbReference type="ARBA" id="ARBA00022840"/>
    </source>
</evidence>
<organism evidence="8 9">
    <name type="scientific">Crepidotus variabilis</name>
    <dbReference type="NCBI Taxonomy" id="179855"/>
    <lineage>
        <taxon>Eukaryota</taxon>
        <taxon>Fungi</taxon>
        <taxon>Dikarya</taxon>
        <taxon>Basidiomycota</taxon>
        <taxon>Agaricomycotina</taxon>
        <taxon>Agaricomycetes</taxon>
        <taxon>Agaricomycetidae</taxon>
        <taxon>Agaricales</taxon>
        <taxon>Agaricineae</taxon>
        <taxon>Crepidotaceae</taxon>
        <taxon>Crepidotus</taxon>
    </lineage>
</organism>
<keyword evidence="9" id="KW-1185">Reference proteome</keyword>
<dbReference type="GO" id="GO:0000796">
    <property type="term" value="C:condensin complex"/>
    <property type="evidence" value="ECO:0007669"/>
    <property type="project" value="TreeGrafter"/>
</dbReference>
<evidence type="ECO:0000256" key="2">
    <source>
        <dbReference type="ARBA" id="ARBA00022741"/>
    </source>
</evidence>
<evidence type="ECO:0000256" key="6">
    <source>
        <dbReference type="SAM" id="MobiDB-lite"/>
    </source>
</evidence>
<dbReference type="GO" id="GO:0005634">
    <property type="term" value="C:nucleus"/>
    <property type="evidence" value="ECO:0007669"/>
    <property type="project" value="UniProtKB-SubCell"/>
</dbReference>
<keyword evidence="5" id="KW-0175">Coiled coil</keyword>
<evidence type="ECO:0000313" key="8">
    <source>
        <dbReference type="EMBL" id="KAF9535622.1"/>
    </source>
</evidence>
<dbReference type="OrthoDB" id="5575062at2759"/>
<feature type="compositionally biased region" description="Basic residues" evidence="6">
    <location>
        <begin position="222"/>
        <end position="245"/>
    </location>
</feature>
<dbReference type="SUPFAM" id="SSF52540">
    <property type="entry name" value="P-loop containing nucleoside triphosphate hydrolases"/>
    <property type="match status" value="1"/>
</dbReference>
<feature type="compositionally biased region" description="Polar residues" evidence="6">
    <location>
        <begin position="142"/>
        <end position="153"/>
    </location>
</feature>
<name>A0A9P6JVM6_9AGAR</name>
<protein>
    <submittedName>
        <fullName evidence="8">RecF/RecN/SMC N terminal domain-containing protein</fullName>
    </submittedName>
</protein>
<feature type="coiled-coil region" evidence="5">
    <location>
        <begin position="505"/>
        <end position="556"/>
    </location>
</feature>
<dbReference type="Proteomes" id="UP000807306">
    <property type="component" value="Unassembled WGS sequence"/>
</dbReference>
<feature type="domain" description="RecF/RecN/SMC N-terminal" evidence="7">
    <location>
        <begin position="321"/>
        <end position="458"/>
    </location>
</feature>
<evidence type="ECO:0000256" key="5">
    <source>
        <dbReference type="SAM" id="Coils"/>
    </source>
</evidence>
<keyword evidence="2" id="KW-0547">Nucleotide-binding</keyword>
<feature type="compositionally biased region" description="Polar residues" evidence="6">
    <location>
        <begin position="160"/>
        <end position="170"/>
    </location>
</feature>
<feature type="non-terminal residue" evidence="8">
    <location>
        <position position="566"/>
    </location>
</feature>
<feature type="region of interest" description="Disordered" evidence="6">
    <location>
        <begin position="1"/>
        <end position="313"/>
    </location>
</feature>
<feature type="compositionally biased region" description="Polar residues" evidence="6">
    <location>
        <begin position="64"/>
        <end position="75"/>
    </location>
</feature>
<proteinExistence type="predicted"/>
<feature type="compositionally biased region" description="Pro residues" evidence="6">
    <location>
        <begin position="262"/>
        <end position="276"/>
    </location>
</feature>
<dbReference type="PANTHER" id="PTHR18937:SF172">
    <property type="entry name" value="STRUCTURAL MAINTENANCE OF CHROMOSOMES PROTEIN"/>
    <property type="match status" value="1"/>
</dbReference>
<feature type="compositionally biased region" description="Acidic residues" evidence="6">
    <location>
        <begin position="200"/>
        <end position="217"/>
    </location>
</feature>
<dbReference type="PANTHER" id="PTHR18937">
    <property type="entry name" value="STRUCTURAL MAINTENANCE OF CHROMOSOMES SMC FAMILY MEMBER"/>
    <property type="match status" value="1"/>
</dbReference>
<dbReference type="GO" id="GO:0005524">
    <property type="term" value="F:ATP binding"/>
    <property type="evidence" value="ECO:0007669"/>
    <property type="project" value="UniProtKB-KW"/>
</dbReference>
<accession>A0A9P6JVM6</accession>
<comment type="caution">
    <text evidence="8">The sequence shown here is derived from an EMBL/GenBank/DDBJ whole genome shotgun (WGS) entry which is preliminary data.</text>
</comment>
<evidence type="ECO:0000256" key="1">
    <source>
        <dbReference type="ARBA" id="ARBA00004123"/>
    </source>
</evidence>
<dbReference type="GO" id="GO:0007076">
    <property type="term" value="P:mitotic chromosome condensation"/>
    <property type="evidence" value="ECO:0007669"/>
    <property type="project" value="TreeGrafter"/>
</dbReference>
<dbReference type="Pfam" id="PF02463">
    <property type="entry name" value="SMC_N"/>
    <property type="match status" value="1"/>
</dbReference>
<dbReference type="AlphaFoldDB" id="A0A9P6JVM6"/>
<keyword evidence="3" id="KW-0067">ATP-binding</keyword>
<gene>
    <name evidence="8" type="ORF">CPB83DRAFT_739419</name>
</gene>
<dbReference type="FunFam" id="3.40.50.300:FF:000585">
    <property type="entry name" value="Structural maintenance of chromosomes 4"/>
    <property type="match status" value="1"/>
</dbReference>
<feature type="compositionally biased region" description="Basic and acidic residues" evidence="6">
    <location>
        <begin position="97"/>
        <end position="107"/>
    </location>
</feature>
<feature type="compositionally biased region" description="Basic residues" evidence="6">
    <location>
        <begin position="183"/>
        <end position="194"/>
    </location>
</feature>
<evidence type="ECO:0000256" key="4">
    <source>
        <dbReference type="ARBA" id="ARBA00023242"/>
    </source>
</evidence>
<comment type="subcellular location">
    <subcellularLocation>
        <location evidence="1">Nucleus</location>
    </subcellularLocation>
</comment>
<keyword evidence="4" id="KW-0539">Nucleus</keyword>
<dbReference type="EMBL" id="MU157824">
    <property type="protein sequence ID" value="KAF9535622.1"/>
    <property type="molecule type" value="Genomic_DNA"/>
</dbReference>
<sequence length="566" mass="63080">MPPRRSSRAASASLEVPPPEPVPAKRKRGQTADAEPDEKEDVTKPASKARRAPSSRSGVALPTKSRSSVRGQTSLPGVAESDNEEQSDAPPSKKARPSVESRVKVEDHEEEVQERPRRTRRVASTKLSTSTADMEVDDDGPSRSSGRRTNQAASLGIRASTESAQTTRANQDQDDEDQDVKPTKSRRGGSKRASSRAIEPDEDEDAVAQLSEEEEEHEMPARKGRKPKAKPLTTRKSKAPSKKIGKVPVEIKESDDSDQELEPPPPAQPQPKPEAPPTAAEEVEPEEEEKSLFDPPPMPAHSTLPQEIPEESTGPKARLVIHKMALVNFKSYAGRQEIGPFHKSFSAIVGPNGSGKSNTIDALLFVFGYRASKMRQGKISELIHISANHPDLEECSVEVHFREIYDLPGPDNFKVIPKSQLVVTRTAYKNNSSRYTINGGASSYSEVQTLLKGRGIDLDHNRFLILQGEVESIAQMKPKAPTEHEDGLLEYLEDIIGTSKYKEPIDEAMVEVERLQEDRQMKMNRLRHVEKEKAALEESKREAEDYIRLKNDYARAQSRYFQWQLW</sequence>
<evidence type="ECO:0000313" key="9">
    <source>
        <dbReference type="Proteomes" id="UP000807306"/>
    </source>
</evidence>
<dbReference type="InterPro" id="IPR003395">
    <property type="entry name" value="RecF/RecN/SMC_N"/>
</dbReference>
<dbReference type="InterPro" id="IPR027417">
    <property type="entry name" value="P-loop_NTPase"/>
</dbReference>
<evidence type="ECO:0000259" key="7">
    <source>
        <dbReference type="Pfam" id="PF02463"/>
    </source>
</evidence>